<dbReference type="InterPro" id="IPR037151">
    <property type="entry name" value="AlkB-like_sf"/>
</dbReference>
<feature type="region of interest" description="Disordered" evidence="4">
    <location>
        <begin position="140"/>
        <end position="177"/>
    </location>
</feature>
<dbReference type="Pfam" id="PF08241">
    <property type="entry name" value="Methyltransf_11"/>
    <property type="match status" value="1"/>
</dbReference>
<comment type="caution">
    <text evidence="6">The sequence shown here is derived from an EMBL/GenBank/DDBJ whole genome shotgun (WGS) entry which is preliminary data.</text>
</comment>
<evidence type="ECO:0000256" key="2">
    <source>
        <dbReference type="ARBA" id="ARBA00022603"/>
    </source>
</evidence>
<dbReference type="PANTHER" id="PTHR13069:SF21">
    <property type="entry name" value="ALKYLATED DNA REPAIR PROTEIN ALKB HOMOLOG 8"/>
    <property type="match status" value="1"/>
</dbReference>
<keyword evidence="7" id="KW-1185">Reference proteome</keyword>
<sequence length="607" mass="65999">MLRAVENGDWEALARRRVRHYGYKFEYKSRNVDVNKPIEPMPQAVGMVMDRVRALPGMPALDQLTVNEYPLGVGLSPHIDTHSAFKGAICSLSLAGPAHYIPHRKSDVVNSIIIPRAAHRISFTFRQVWGQTCDCPFPESCDSQQGQLPPTRKALQANAPSSGDPSTDGESLQSSSLTSGLLAITSGSDITSCTSEESGPTEPWKSSSADLSTRSQQSDSNQPVEPLEPAVLQQLASKQLLAESPPQSSIEQLVGAQKDSPPRQTTDHIQEERRHKLPANSFSALVPGPALAAADPESSRFGDKLVEVLPDTDRLDSHAAASTLGQQNHEKQAINASVAPMYGTHPDQQQGRALPQTHEQLEGTYVTSMYDAIAPHFSATRFAVWPRVRGFIESLPAGAIVADVGCGNGKYFGVRRDIMVLGSDRSIGLAKVAAQRLDPPLPNEFTTAASLRADVAVADGFVLPMRDSSCDAVLCIAVLHHISSVPRRKAMLEELLRILKPGGQAYVSVWATLQEDPAKTLAKPKHLGAPFSNQQTEAATGDGLDVTPDQLQGVRFDEQKQTLVFRRYYHLFEEGELSELVSSIEAAHVAECFYDKSNWCVVMSRTT</sequence>
<evidence type="ECO:0000259" key="5">
    <source>
        <dbReference type="Pfam" id="PF08241"/>
    </source>
</evidence>
<dbReference type="SUPFAM" id="SSF51197">
    <property type="entry name" value="Clavaminate synthase-like"/>
    <property type="match status" value="1"/>
</dbReference>
<dbReference type="GO" id="GO:0000049">
    <property type="term" value="F:tRNA binding"/>
    <property type="evidence" value="ECO:0007669"/>
    <property type="project" value="TreeGrafter"/>
</dbReference>
<dbReference type="PANTHER" id="PTHR13069">
    <property type="entry name" value="ALKYLATED DNA REPAIR PROTEIN ALKB HOMOLOG 8"/>
    <property type="match status" value="1"/>
</dbReference>
<dbReference type="GO" id="GO:0008757">
    <property type="term" value="F:S-adenosylmethionine-dependent methyltransferase activity"/>
    <property type="evidence" value="ECO:0007669"/>
    <property type="project" value="InterPro"/>
</dbReference>
<dbReference type="GO" id="GO:0005737">
    <property type="term" value="C:cytoplasm"/>
    <property type="evidence" value="ECO:0007669"/>
    <property type="project" value="TreeGrafter"/>
</dbReference>
<comment type="similarity">
    <text evidence="1">Belongs to the alkB family.</text>
</comment>
<protein>
    <recommendedName>
        <fullName evidence="5">Methyltransferase type 11 domain-containing protein</fullName>
    </recommendedName>
</protein>
<evidence type="ECO:0000256" key="4">
    <source>
        <dbReference type="SAM" id="MobiDB-lite"/>
    </source>
</evidence>
<keyword evidence="3" id="KW-0808">Transferase</keyword>
<proteinExistence type="inferred from homology"/>
<evidence type="ECO:0000256" key="3">
    <source>
        <dbReference type="ARBA" id="ARBA00022679"/>
    </source>
</evidence>
<reference evidence="6 7" key="1">
    <citation type="journal article" date="2024" name="Nat. Commun.">
        <title>Phylogenomics reveals the evolutionary origins of lichenization in chlorophyte algae.</title>
        <authorList>
            <person name="Puginier C."/>
            <person name="Libourel C."/>
            <person name="Otte J."/>
            <person name="Skaloud P."/>
            <person name="Haon M."/>
            <person name="Grisel S."/>
            <person name="Petersen M."/>
            <person name="Berrin J.G."/>
            <person name="Delaux P.M."/>
            <person name="Dal Grande F."/>
            <person name="Keller J."/>
        </authorList>
    </citation>
    <scope>NUCLEOTIDE SEQUENCE [LARGE SCALE GENOMIC DNA]</scope>
    <source>
        <strain evidence="6 7">SAG 2523</strain>
    </source>
</reference>
<feature type="region of interest" description="Disordered" evidence="4">
    <location>
        <begin position="190"/>
        <end position="225"/>
    </location>
</feature>
<organism evidence="6 7">
    <name type="scientific">Apatococcus fuscideae</name>
    <dbReference type="NCBI Taxonomy" id="2026836"/>
    <lineage>
        <taxon>Eukaryota</taxon>
        <taxon>Viridiplantae</taxon>
        <taxon>Chlorophyta</taxon>
        <taxon>core chlorophytes</taxon>
        <taxon>Trebouxiophyceae</taxon>
        <taxon>Chlorellales</taxon>
        <taxon>Chlorellaceae</taxon>
        <taxon>Apatococcus</taxon>
    </lineage>
</organism>
<dbReference type="Gene3D" id="2.60.120.590">
    <property type="entry name" value="Alpha-ketoglutarate-dependent dioxygenase AlkB-like"/>
    <property type="match status" value="1"/>
</dbReference>
<feature type="compositionally biased region" description="Basic and acidic residues" evidence="4">
    <location>
        <begin position="265"/>
        <end position="274"/>
    </location>
</feature>
<dbReference type="SUPFAM" id="SSF53335">
    <property type="entry name" value="S-adenosyl-L-methionine-dependent methyltransferases"/>
    <property type="match status" value="1"/>
</dbReference>
<gene>
    <name evidence="6" type="ORF">WJX84_004818</name>
</gene>
<dbReference type="AlphaFoldDB" id="A0AAW1T5I6"/>
<name>A0AAW1T5I6_9CHLO</name>
<keyword evidence="2" id="KW-0489">Methyltransferase</keyword>
<dbReference type="InterPro" id="IPR013216">
    <property type="entry name" value="Methyltransf_11"/>
</dbReference>
<dbReference type="Gene3D" id="3.40.50.150">
    <property type="entry name" value="Vaccinia Virus protein VP39"/>
    <property type="match status" value="1"/>
</dbReference>
<dbReference type="GO" id="GO:0030488">
    <property type="term" value="P:tRNA methylation"/>
    <property type="evidence" value="ECO:0007669"/>
    <property type="project" value="TreeGrafter"/>
</dbReference>
<dbReference type="EMBL" id="JALJOV010000294">
    <property type="protein sequence ID" value="KAK9865001.1"/>
    <property type="molecule type" value="Genomic_DNA"/>
</dbReference>
<dbReference type="Proteomes" id="UP001485043">
    <property type="component" value="Unassembled WGS sequence"/>
</dbReference>
<dbReference type="InterPro" id="IPR029063">
    <property type="entry name" value="SAM-dependent_MTases_sf"/>
</dbReference>
<feature type="region of interest" description="Disordered" evidence="4">
    <location>
        <begin position="240"/>
        <end position="276"/>
    </location>
</feature>
<dbReference type="GO" id="GO:0106335">
    <property type="term" value="F:tRNA (5-carboxymethyluridine(34)-5-O)-methyltransferase activity"/>
    <property type="evidence" value="ECO:0007669"/>
    <property type="project" value="TreeGrafter"/>
</dbReference>
<evidence type="ECO:0000256" key="1">
    <source>
        <dbReference type="ARBA" id="ARBA00007879"/>
    </source>
</evidence>
<dbReference type="CDD" id="cd02440">
    <property type="entry name" value="AdoMet_MTases"/>
    <property type="match status" value="1"/>
</dbReference>
<evidence type="ECO:0000313" key="7">
    <source>
        <dbReference type="Proteomes" id="UP001485043"/>
    </source>
</evidence>
<evidence type="ECO:0000313" key="6">
    <source>
        <dbReference type="EMBL" id="KAK9865001.1"/>
    </source>
</evidence>
<dbReference type="GO" id="GO:0002098">
    <property type="term" value="P:tRNA wobble uridine modification"/>
    <property type="evidence" value="ECO:0007669"/>
    <property type="project" value="TreeGrafter"/>
</dbReference>
<feature type="compositionally biased region" description="Polar residues" evidence="4">
    <location>
        <begin position="190"/>
        <end position="223"/>
    </location>
</feature>
<dbReference type="GO" id="GO:0005634">
    <property type="term" value="C:nucleus"/>
    <property type="evidence" value="ECO:0007669"/>
    <property type="project" value="TreeGrafter"/>
</dbReference>
<accession>A0AAW1T5I6</accession>
<feature type="domain" description="Methyltransferase type 11" evidence="5">
    <location>
        <begin position="403"/>
        <end position="506"/>
    </location>
</feature>
<feature type="compositionally biased region" description="Polar residues" evidence="4">
    <location>
        <begin position="158"/>
        <end position="170"/>
    </location>
</feature>
<dbReference type="InterPro" id="IPR051422">
    <property type="entry name" value="AlkB_tRNA_MeTrf/Diox"/>
</dbReference>